<dbReference type="SMART" id="SM00461">
    <property type="entry name" value="WH1"/>
    <property type="match status" value="1"/>
</dbReference>
<feature type="compositionally biased region" description="Polar residues" evidence="1">
    <location>
        <begin position="462"/>
        <end position="471"/>
    </location>
</feature>
<evidence type="ECO:0000313" key="3">
    <source>
        <dbReference type="EMBL" id="CAL5139504.1"/>
    </source>
</evidence>
<gene>
    <name evidence="3" type="ORF">CDAUBV1_LOCUS14534</name>
</gene>
<feature type="region of interest" description="Disordered" evidence="1">
    <location>
        <begin position="340"/>
        <end position="359"/>
    </location>
</feature>
<reference evidence="3" key="1">
    <citation type="submission" date="2024-06" db="EMBL/GenBank/DDBJ databases">
        <authorList>
            <person name="Liu X."/>
            <person name="Lenzi L."/>
            <person name="Haldenby T S."/>
            <person name="Uol C."/>
        </authorList>
    </citation>
    <scope>NUCLEOTIDE SEQUENCE</scope>
</reference>
<evidence type="ECO:0000313" key="4">
    <source>
        <dbReference type="Proteomes" id="UP001497525"/>
    </source>
</evidence>
<evidence type="ECO:0000256" key="1">
    <source>
        <dbReference type="SAM" id="MobiDB-lite"/>
    </source>
</evidence>
<dbReference type="PANTHER" id="PTHR11202:SF22">
    <property type="entry name" value="PROTEIN ENABLED"/>
    <property type="match status" value="1"/>
</dbReference>
<evidence type="ECO:0000259" key="2">
    <source>
        <dbReference type="PROSITE" id="PS50229"/>
    </source>
</evidence>
<dbReference type="InterPro" id="IPR011993">
    <property type="entry name" value="PH-like_dom_sf"/>
</dbReference>
<feature type="region of interest" description="Disordered" evidence="1">
    <location>
        <begin position="623"/>
        <end position="681"/>
    </location>
</feature>
<feature type="compositionally biased region" description="Low complexity" evidence="1">
    <location>
        <begin position="310"/>
        <end position="323"/>
    </location>
</feature>
<accession>A0AAV2TTB0</accession>
<dbReference type="Gene3D" id="2.30.29.30">
    <property type="entry name" value="Pleckstrin-homology domain (PH domain)/Phosphotyrosine-binding domain (PTB)"/>
    <property type="match status" value="1"/>
</dbReference>
<dbReference type="EMBL" id="CAXLJL010000601">
    <property type="protein sequence ID" value="CAL5139504.1"/>
    <property type="molecule type" value="Genomic_DNA"/>
</dbReference>
<feature type="compositionally biased region" description="Polar residues" evidence="1">
    <location>
        <begin position="297"/>
        <end position="306"/>
    </location>
</feature>
<feature type="region of interest" description="Disordered" evidence="1">
    <location>
        <begin position="562"/>
        <end position="584"/>
    </location>
</feature>
<feature type="compositionally biased region" description="Polar residues" evidence="1">
    <location>
        <begin position="240"/>
        <end position="255"/>
    </location>
</feature>
<feature type="region of interest" description="Disordered" evidence="1">
    <location>
        <begin position="387"/>
        <end position="473"/>
    </location>
</feature>
<protein>
    <recommendedName>
        <fullName evidence="2">WH1 domain-containing protein</fullName>
    </recommendedName>
</protein>
<name>A0AAV2TTB0_CALDB</name>
<feature type="compositionally biased region" description="Polar residues" evidence="1">
    <location>
        <begin position="628"/>
        <end position="639"/>
    </location>
</feature>
<feature type="compositionally biased region" description="Polar residues" evidence="1">
    <location>
        <begin position="266"/>
        <end position="278"/>
    </location>
</feature>
<dbReference type="PROSITE" id="PS50229">
    <property type="entry name" value="WH1"/>
    <property type="match status" value="1"/>
</dbReference>
<dbReference type="PANTHER" id="PTHR11202">
    <property type="entry name" value="SPROUTY-RELATED, EVH1 DOMAIN-CONTAINING PROTEIN FAMILY MEMBER"/>
    <property type="match status" value="1"/>
</dbReference>
<dbReference type="AlphaFoldDB" id="A0AAV2TTB0"/>
<feature type="compositionally biased region" description="Low complexity" evidence="1">
    <location>
        <begin position="413"/>
        <end position="422"/>
    </location>
</feature>
<comment type="caution">
    <text evidence="3">The sequence shown here is derived from an EMBL/GenBank/DDBJ whole genome shotgun (WGS) entry which is preliminary data.</text>
</comment>
<dbReference type="SUPFAM" id="SSF50729">
    <property type="entry name" value="PH domain-like"/>
    <property type="match status" value="1"/>
</dbReference>
<feature type="compositionally biased region" description="Low complexity" evidence="1">
    <location>
        <begin position="340"/>
        <end position="351"/>
    </location>
</feature>
<dbReference type="Pfam" id="PF00568">
    <property type="entry name" value="WH1"/>
    <property type="match status" value="1"/>
</dbReference>
<dbReference type="InterPro" id="IPR038023">
    <property type="entry name" value="VASP_sf"/>
</dbReference>
<feature type="compositionally biased region" description="Polar residues" evidence="1">
    <location>
        <begin position="216"/>
        <end position="227"/>
    </location>
</feature>
<sequence length="715" mass="75538">MSSGAQLREAPVATARAFVLVFNSEERSWIPNGGLRALSWVQILQQKGVDSFRIVGWRQPDNQIVVNSVLKAGLEYQSHGQFQEWRDPITLRVYGLHFPDREDAQLFVKTINLILTKLEAPRLKIEEKAGDQKSVRNSAAVGTLLGDSESSPEYARPHNASGSSLIQRVDSLKVPAAGSAVPKSTPCFTTRKANISGSDGGECCGEYVVPVVTVPSGSLSNLTTKGSQFPRHESYPADTGASQNSPDLARTSSAPQKVESAAGGTDSLTRPNTTTVNVTADLDRTPPTITLPCAHQRQPSTASSASLGYATGPGSTAAPSSASSVSYGYGYGYSGSGSLASYTSSTSSGSANIQQHRGTTAPATLNASQLASAVDFVPWSDSQSLSQHHHASSVSMHQRPLSPSVKPKAQEPSTSEELSSTSVRTDALVGMAPGSPASPSTLVASPPVIPPPPPTSSGCPSTGNSIPSITVPNEEHTSGFAALLQDTIASRLRKASGQAPVLETRDTSNTSSSLKPPLTAPPPPPPPPPPALILPPYACRQQGQLALREENCAGEVVNSCSNPNVSERSDSLPSVQRPNLPGVGVSSMMREMQRRIEARRKLIDAAEEAEVSRDTVPINRLGDFQPLASRSHTTTTNAIHQRPSSSPSRSADTSNNRKGPVIGSFTGPGTQSSGMFPGLSKSELDTIRREIVAELRKEILSAKNEILDCIRLRKM</sequence>
<feature type="region of interest" description="Disordered" evidence="1">
    <location>
        <begin position="495"/>
        <end position="534"/>
    </location>
</feature>
<feature type="compositionally biased region" description="Pro residues" evidence="1">
    <location>
        <begin position="518"/>
        <end position="533"/>
    </location>
</feature>
<dbReference type="InterPro" id="IPR000697">
    <property type="entry name" value="WH1/EVH1_dom"/>
</dbReference>
<proteinExistence type="predicted"/>
<organism evidence="3 4">
    <name type="scientific">Calicophoron daubneyi</name>
    <name type="common">Rumen fluke</name>
    <name type="synonym">Paramphistomum daubneyi</name>
    <dbReference type="NCBI Taxonomy" id="300641"/>
    <lineage>
        <taxon>Eukaryota</taxon>
        <taxon>Metazoa</taxon>
        <taxon>Spiralia</taxon>
        <taxon>Lophotrochozoa</taxon>
        <taxon>Platyhelminthes</taxon>
        <taxon>Trematoda</taxon>
        <taxon>Digenea</taxon>
        <taxon>Plagiorchiida</taxon>
        <taxon>Pronocephalata</taxon>
        <taxon>Paramphistomoidea</taxon>
        <taxon>Paramphistomidae</taxon>
        <taxon>Calicophoron</taxon>
    </lineage>
</organism>
<feature type="domain" description="WH1" evidence="2">
    <location>
        <begin position="4"/>
        <end position="118"/>
    </location>
</feature>
<feature type="region of interest" description="Disordered" evidence="1">
    <location>
        <begin position="216"/>
        <end position="323"/>
    </location>
</feature>
<dbReference type="SUPFAM" id="SSF118370">
    <property type="entry name" value="Vasodilator-stimulated phosphoprotein, VASP, tetramerisation domain"/>
    <property type="match status" value="1"/>
</dbReference>
<feature type="compositionally biased region" description="Polar residues" evidence="1">
    <location>
        <begin position="562"/>
        <end position="577"/>
    </location>
</feature>
<dbReference type="Proteomes" id="UP001497525">
    <property type="component" value="Unassembled WGS sequence"/>
</dbReference>